<name>A0ABN2JY59_9ACTN</name>
<feature type="domain" description="AB hydrolase-1" evidence="2">
    <location>
        <begin position="32"/>
        <end position="144"/>
    </location>
</feature>
<feature type="compositionally biased region" description="Basic residues" evidence="1">
    <location>
        <begin position="219"/>
        <end position="232"/>
    </location>
</feature>
<dbReference type="Gene3D" id="3.40.50.1820">
    <property type="entry name" value="alpha/beta hydrolase"/>
    <property type="match status" value="1"/>
</dbReference>
<dbReference type="InterPro" id="IPR029058">
    <property type="entry name" value="AB_hydrolase_fold"/>
</dbReference>
<evidence type="ECO:0000259" key="2">
    <source>
        <dbReference type="Pfam" id="PF00561"/>
    </source>
</evidence>
<dbReference type="PANTHER" id="PTHR43433">
    <property type="entry name" value="HYDROLASE, ALPHA/BETA FOLD FAMILY PROTEIN"/>
    <property type="match status" value="1"/>
</dbReference>
<organism evidence="3 4">
    <name type="scientific">Aeromicrobium alkaliterrae</name>
    <dbReference type="NCBI Taxonomy" id="302168"/>
    <lineage>
        <taxon>Bacteria</taxon>
        <taxon>Bacillati</taxon>
        <taxon>Actinomycetota</taxon>
        <taxon>Actinomycetes</taxon>
        <taxon>Propionibacteriales</taxon>
        <taxon>Nocardioidaceae</taxon>
        <taxon>Aeromicrobium</taxon>
    </lineage>
</organism>
<protein>
    <recommendedName>
        <fullName evidence="2">AB hydrolase-1 domain-containing protein</fullName>
    </recommendedName>
</protein>
<dbReference type="SUPFAM" id="SSF53474">
    <property type="entry name" value="alpha/beta-Hydrolases"/>
    <property type="match status" value="1"/>
</dbReference>
<dbReference type="PANTHER" id="PTHR43433:SF5">
    <property type="entry name" value="AB HYDROLASE-1 DOMAIN-CONTAINING PROTEIN"/>
    <property type="match status" value="1"/>
</dbReference>
<reference evidence="3 4" key="1">
    <citation type="journal article" date="2019" name="Int. J. Syst. Evol. Microbiol.">
        <title>The Global Catalogue of Microorganisms (GCM) 10K type strain sequencing project: providing services to taxonomists for standard genome sequencing and annotation.</title>
        <authorList>
            <consortium name="The Broad Institute Genomics Platform"/>
            <consortium name="The Broad Institute Genome Sequencing Center for Infectious Disease"/>
            <person name="Wu L."/>
            <person name="Ma J."/>
        </authorList>
    </citation>
    <scope>NUCLEOTIDE SEQUENCE [LARGE SCALE GENOMIC DNA]</scope>
    <source>
        <strain evidence="3 4">JCM 13518</strain>
    </source>
</reference>
<comment type="caution">
    <text evidence="3">The sequence shown here is derived from an EMBL/GenBank/DDBJ whole genome shotgun (WGS) entry which is preliminary data.</text>
</comment>
<feature type="compositionally biased region" description="Low complexity" evidence="1">
    <location>
        <begin position="233"/>
        <end position="265"/>
    </location>
</feature>
<dbReference type="Proteomes" id="UP001501057">
    <property type="component" value="Unassembled WGS sequence"/>
</dbReference>
<dbReference type="InterPro" id="IPR000073">
    <property type="entry name" value="AB_hydrolase_1"/>
</dbReference>
<sequence>MTIVTPEASDCEDLPIPTRLGTLHVRRRGDGPLVVLWPSLLMDGTLWDGVTAQLSRRWTTLALDPPGHGRSEPLRRSFTLDECAGVLLDVLDHAEVETAHVVGNSWGGMVGATFAARHGDRLGAAVLMNATGSSAGRLQRLEFAAMLGMGRLLGGIRPPLTRSVLKAFLGPTSLRERPEVVQHVREAAQRVDLDSVAWAVRRSTGPCWWSRAVRTRRSRSPRRRRWLTRSRAPRCGSSRTAPTSSPWSSPRSSLPASPTSSPATTNRLPRRGR</sequence>
<proteinExistence type="predicted"/>
<gene>
    <name evidence="3" type="ORF">GCM10009710_24180</name>
</gene>
<dbReference type="Pfam" id="PF00561">
    <property type="entry name" value="Abhydrolase_1"/>
    <property type="match status" value="1"/>
</dbReference>
<evidence type="ECO:0000313" key="3">
    <source>
        <dbReference type="EMBL" id="GAA1743272.1"/>
    </source>
</evidence>
<keyword evidence="4" id="KW-1185">Reference proteome</keyword>
<dbReference type="InterPro" id="IPR050471">
    <property type="entry name" value="AB_hydrolase"/>
</dbReference>
<feature type="region of interest" description="Disordered" evidence="1">
    <location>
        <begin position="219"/>
        <end position="273"/>
    </location>
</feature>
<dbReference type="PRINTS" id="PR00111">
    <property type="entry name" value="ABHYDROLASE"/>
</dbReference>
<dbReference type="EMBL" id="BAAAME010000004">
    <property type="protein sequence ID" value="GAA1743272.1"/>
    <property type="molecule type" value="Genomic_DNA"/>
</dbReference>
<accession>A0ABN2JY59</accession>
<evidence type="ECO:0000313" key="4">
    <source>
        <dbReference type="Proteomes" id="UP001501057"/>
    </source>
</evidence>
<evidence type="ECO:0000256" key="1">
    <source>
        <dbReference type="SAM" id="MobiDB-lite"/>
    </source>
</evidence>